<evidence type="ECO:0000313" key="3">
    <source>
        <dbReference type="Proteomes" id="UP000019763"/>
    </source>
</evidence>
<evidence type="ECO:0000256" key="1">
    <source>
        <dbReference type="SAM" id="MobiDB-lite"/>
    </source>
</evidence>
<feature type="compositionally biased region" description="Acidic residues" evidence="1">
    <location>
        <begin position="528"/>
        <end position="541"/>
    </location>
</feature>
<name>A0A023B9J9_GRENI</name>
<evidence type="ECO:0000313" key="2">
    <source>
        <dbReference type="EMBL" id="EZG72997.1"/>
    </source>
</evidence>
<protein>
    <submittedName>
        <fullName evidence="2">Uncharacterized protein</fullName>
    </submittedName>
</protein>
<feature type="region of interest" description="Disordered" evidence="1">
    <location>
        <begin position="515"/>
        <end position="680"/>
    </location>
</feature>
<keyword evidence="3" id="KW-1185">Reference proteome</keyword>
<feature type="compositionally biased region" description="Polar residues" evidence="1">
    <location>
        <begin position="567"/>
        <end position="586"/>
    </location>
</feature>
<comment type="caution">
    <text evidence="2">The sequence shown here is derived from an EMBL/GenBank/DDBJ whole genome shotgun (WGS) entry which is preliminary data.</text>
</comment>
<dbReference type="VEuPathDB" id="CryptoDB:GNI_049740"/>
<gene>
    <name evidence="2" type="ORF">GNI_049740</name>
</gene>
<feature type="compositionally biased region" description="Low complexity" evidence="1">
    <location>
        <begin position="654"/>
        <end position="680"/>
    </location>
</feature>
<dbReference type="Proteomes" id="UP000019763">
    <property type="component" value="Unassembled WGS sequence"/>
</dbReference>
<feature type="region of interest" description="Disordered" evidence="1">
    <location>
        <begin position="738"/>
        <end position="780"/>
    </location>
</feature>
<dbReference type="AlphaFoldDB" id="A0A023B9J9"/>
<proteinExistence type="predicted"/>
<sequence length="869" mass="92186">MRKLSVLSICAFATSDVQTEALNKVILAFANSQTAWNDKFLDITNQIRTLNNKGEDASTSHTVPWLFEGGHFNPVPHVPDIHSVHPDEEKKSIFGFSWGKHDAKNRHSPSNQYADHRIPGSRVTGLQANLVGDGLNMVFGRKTNSWFDLLNIGGGKLDKILTNADTAKKAIEKLINEAGVGKDVKKKLMGALENYETAILEDMFTGFLAREYLAPSLGSGLWTVIRNVAANKELPLDQAIHSLNHRLGGLASIEDMFEKLPNSKSKKEIGTALKKLKDDLSRSISDFTKELQQANSLSVSRRRLQAIDDEDVGGESGGQNLDRDDADLEKELQGVFDDILSTATQAKNALGGSSPAGGSSTSSLSSMGSKLINQTVENSIISQISSATGIQKETLKSALKKAKSTGNTAADKLKKLIDGIKQTLGASTSAGEGNGDVKTQLSGLTSVLKKKLGSAQDLLKMLKDEYSTDAEGDDKLSKDDTKKLLDAIEVLSGSHLAEQQATEEEELGDVLATAADTEETEEGKAEDAEQTESDEQTEVDELISSALTDAVEEFSTEQPQLDDAITQAGQSVQNGVNAVVSTNKNLTGLDEEPDEEDLTADEEAPLAEESSEPAEEEETEDTSDPAEEEETEETEEIETETAVDETKDLQGMDEAVTGSETVVEVVPVTEDTTEMTDVSEVASEAVSEAMTGAEEAAERVRDEVEDAGDSMAEEAAKAKDGAMDAADRLVQFKFLQGAAPETASTPTVDAAPETASTPTVDAAPKADAARKADSTDQQGSAAMVVVPTAAPADATEVVLVPTENASEAAREEANSEELEEVKSTISADVDEALTQAKELGEGVAGVAGNVLGSAGEAVREVGSSLFSGN</sequence>
<dbReference type="GeneID" id="22911814"/>
<reference evidence="2" key="1">
    <citation type="submission" date="2013-12" db="EMBL/GenBank/DDBJ databases">
        <authorList>
            <person name="Omoto C.K."/>
            <person name="Sibley D."/>
            <person name="Venepally P."/>
            <person name="Hadjithomas M."/>
            <person name="Karamycheva S."/>
            <person name="Brunk B."/>
            <person name="Roos D."/>
            <person name="Caler E."/>
            <person name="Lorenzi H."/>
        </authorList>
    </citation>
    <scope>NUCLEOTIDE SEQUENCE</scope>
</reference>
<dbReference type="EMBL" id="AFNH02000384">
    <property type="protein sequence ID" value="EZG72997.1"/>
    <property type="molecule type" value="Genomic_DNA"/>
</dbReference>
<organism evidence="2 3">
    <name type="scientific">Gregarina niphandrodes</name>
    <name type="common">Septate eugregarine</name>
    <dbReference type="NCBI Taxonomy" id="110365"/>
    <lineage>
        <taxon>Eukaryota</taxon>
        <taxon>Sar</taxon>
        <taxon>Alveolata</taxon>
        <taxon>Apicomplexa</taxon>
        <taxon>Conoidasida</taxon>
        <taxon>Gregarinasina</taxon>
        <taxon>Eugregarinorida</taxon>
        <taxon>Gregarinidae</taxon>
        <taxon>Gregarina</taxon>
    </lineage>
</organism>
<dbReference type="OMA" id="DHEADTE"/>
<feature type="compositionally biased region" description="Acidic residues" evidence="1">
    <location>
        <begin position="589"/>
        <end position="643"/>
    </location>
</feature>
<accession>A0A023B9J9</accession>
<dbReference type="RefSeq" id="XP_011129692.1">
    <property type="nucleotide sequence ID" value="XM_011131390.1"/>
</dbReference>